<comment type="subcellular location">
    <subcellularLocation>
        <location evidence="1">Membrane</location>
        <topology evidence="1">Multi-pass membrane protein</topology>
    </subcellularLocation>
</comment>
<evidence type="ECO:0000256" key="4">
    <source>
        <dbReference type="ARBA" id="ARBA00023136"/>
    </source>
</evidence>
<dbReference type="eggNOG" id="KOG2816">
    <property type="taxonomic scope" value="Eukaryota"/>
</dbReference>
<dbReference type="GO" id="GO:0016020">
    <property type="term" value="C:membrane"/>
    <property type="evidence" value="ECO:0007669"/>
    <property type="project" value="UniProtKB-SubCell"/>
</dbReference>
<keyword evidence="4 6" id="KW-0472">Membrane</keyword>
<feature type="transmembrane region" description="Helical" evidence="6">
    <location>
        <begin position="20"/>
        <end position="40"/>
    </location>
</feature>
<dbReference type="AlphaFoldDB" id="T1KGE8"/>
<dbReference type="OrthoDB" id="6431684at2759"/>
<sequence length="537" mass="60275">MGKINWKSISATLRDSQMEFFYLIFMYGLSVQSTVVTQLIEDKICLNKFGFPLNDCLADKSENKTLVLKETSIISSYRSILGKLPAICTTLFVGSWINNYPSHLKFIITMPCISSILQILIYIGNAIYFELDPKTVLIVDLFPWIFGTIRNTFMALQTYVVLTNPPEKRIIKFASIDVASLTGSIAGQYMGGWILDQKPWFPNQVHNYLGVFIISLTFKVISVLFFIFKVPTVYKVNEKRVARNPDYVKYNLPFKTQQSVESKLSFHNKGAIKEFIRKVFSLEALKKLFRTLTKPRDAGKKQALLLLVVAEIVLHIEFSFRGSVSFQFSQKAYGWSNYQYSTYHAAVRVIPAVMQLIGPRILIQRLGVSDINLGLMAIASHTAEQIITGAWLSSAGFIAATLSGAVAFLFGSAVRSILCNVVERDEIAGVFSLLSVFSSILTLGTDWVLIRLFNATLSFYPGLGFHMFAGAAIIPFSVFMWIKFKLPHLVTKNMAKRKPDNVETGGKDKQTGGVDNNGFAMTEQVTEPEQKEGEVKY</sequence>
<evidence type="ECO:0000256" key="3">
    <source>
        <dbReference type="ARBA" id="ARBA00022989"/>
    </source>
</evidence>
<evidence type="ECO:0000256" key="1">
    <source>
        <dbReference type="ARBA" id="ARBA00004141"/>
    </source>
</evidence>
<evidence type="ECO:0000256" key="6">
    <source>
        <dbReference type="SAM" id="Phobius"/>
    </source>
</evidence>
<feature type="transmembrane region" description="Helical" evidence="6">
    <location>
        <begin position="106"/>
        <end position="129"/>
    </location>
</feature>
<feature type="transmembrane region" description="Helical" evidence="6">
    <location>
        <begin position="141"/>
        <end position="162"/>
    </location>
</feature>
<evidence type="ECO:0000313" key="8">
    <source>
        <dbReference type="Proteomes" id="UP000015104"/>
    </source>
</evidence>
<dbReference type="KEGG" id="tut:107364250"/>
<evidence type="ECO:0000313" key="7">
    <source>
        <dbReference type="EnsemblMetazoa" id="tetur11g00550.1"/>
    </source>
</evidence>
<keyword evidence="3 6" id="KW-1133">Transmembrane helix</keyword>
<reference evidence="7" key="2">
    <citation type="submission" date="2015-06" db="UniProtKB">
        <authorList>
            <consortium name="EnsemblMetazoa"/>
        </authorList>
    </citation>
    <scope>IDENTIFICATION</scope>
</reference>
<organism evidence="7 8">
    <name type="scientific">Tetranychus urticae</name>
    <name type="common">Two-spotted spider mite</name>
    <dbReference type="NCBI Taxonomy" id="32264"/>
    <lineage>
        <taxon>Eukaryota</taxon>
        <taxon>Metazoa</taxon>
        <taxon>Ecdysozoa</taxon>
        <taxon>Arthropoda</taxon>
        <taxon>Chelicerata</taxon>
        <taxon>Arachnida</taxon>
        <taxon>Acari</taxon>
        <taxon>Acariformes</taxon>
        <taxon>Trombidiformes</taxon>
        <taxon>Prostigmata</taxon>
        <taxon>Eleutherengona</taxon>
        <taxon>Raphignathae</taxon>
        <taxon>Tetranychoidea</taxon>
        <taxon>Tetranychidae</taxon>
        <taxon>Tetranychus</taxon>
    </lineage>
</organism>
<keyword evidence="2 6" id="KW-0812">Transmembrane</keyword>
<dbReference type="PANTHER" id="PTHR23507:SF1">
    <property type="entry name" value="FI18259P1-RELATED"/>
    <property type="match status" value="1"/>
</dbReference>
<reference evidence="8" key="1">
    <citation type="submission" date="2011-08" db="EMBL/GenBank/DDBJ databases">
        <authorList>
            <person name="Rombauts S."/>
        </authorList>
    </citation>
    <scope>NUCLEOTIDE SEQUENCE</scope>
    <source>
        <strain evidence="8">London</strain>
    </source>
</reference>
<dbReference type="Proteomes" id="UP000015104">
    <property type="component" value="Unassembled WGS sequence"/>
</dbReference>
<feature type="transmembrane region" description="Helical" evidence="6">
    <location>
        <begin position="207"/>
        <end position="230"/>
    </location>
</feature>
<feature type="compositionally biased region" description="Basic and acidic residues" evidence="5">
    <location>
        <begin position="528"/>
        <end position="537"/>
    </location>
</feature>
<feature type="compositionally biased region" description="Basic and acidic residues" evidence="5">
    <location>
        <begin position="497"/>
        <end position="510"/>
    </location>
</feature>
<gene>
    <name evidence="7" type="primary">107364250</name>
</gene>
<feature type="region of interest" description="Disordered" evidence="5">
    <location>
        <begin position="497"/>
        <end position="537"/>
    </location>
</feature>
<dbReference type="HOGENOM" id="CLU_028365_0_0_1"/>
<accession>T1KGE8</accession>
<feature type="transmembrane region" description="Helical" evidence="6">
    <location>
        <begin position="459"/>
        <end position="482"/>
    </location>
</feature>
<dbReference type="SUPFAM" id="SSF103473">
    <property type="entry name" value="MFS general substrate transporter"/>
    <property type="match status" value="1"/>
</dbReference>
<feature type="transmembrane region" description="Helical" evidence="6">
    <location>
        <begin position="430"/>
        <end position="453"/>
    </location>
</feature>
<dbReference type="InterPro" id="IPR036259">
    <property type="entry name" value="MFS_trans_sf"/>
</dbReference>
<dbReference type="OMA" id="WSFPLQT"/>
<proteinExistence type="predicted"/>
<evidence type="ECO:0000256" key="2">
    <source>
        <dbReference type="ARBA" id="ARBA00022692"/>
    </source>
</evidence>
<dbReference type="GO" id="GO:0022857">
    <property type="term" value="F:transmembrane transporter activity"/>
    <property type="evidence" value="ECO:0007669"/>
    <property type="project" value="TreeGrafter"/>
</dbReference>
<dbReference type="PANTHER" id="PTHR23507">
    <property type="entry name" value="ZGC:174356"/>
    <property type="match status" value="1"/>
</dbReference>
<dbReference type="EMBL" id="CAEY01000065">
    <property type="status" value="NOT_ANNOTATED_CDS"/>
    <property type="molecule type" value="Genomic_DNA"/>
</dbReference>
<evidence type="ECO:0000256" key="5">
    <source>
        <dbReference type="SAM" id="MobiDB-lite"/>
    </source>
</evidence>
<protein>
    <recommendedName>
        <fullName evidence="9">Major facilitator superfamily (MFS) profile domain-containing protein</fullName>
    </recommendedName>
</protein>
<keyword evidence="8" id="KW-1185">Reference proteome</keyword>
<evidence type="ECO:0008006" key="9">
    <source>
        <dbReference type="Google" id="ProtNLM"/>
    </source>
</evidence>
<feature type="transmembrane region" description="Helical" evidence="6">
    <location>
        <begin position="303"/>
        <end position="320"/>
    </location>
</feature>
<feature type="transmembrane region" description="Helical" evidence="6">
    <location>
        <begin position="397"/>
        <end position="418"/>
    </location>
</feature>
<name>T1KGE8_TETUR</name>
<dbReference type="EnsemblMetazoa" id="tetur11g00550.1">
    <property type="protein sequence ID" value="tetur11g00550.1"/>
    <property type="gene ID" value="tetur11g00550"/>
</dbReference>